<dbReference type="eggNOG" id="ENOG502T5YZ">
    <property type="taxonomic scope" value="Eukaryota"/>
</dbReference>
<feature type="transmembrane region" description="Helical" evidence="2">
    <location>
        <begin position="81"/>
        <end position="103"/>
    </location>
</feature>
<dbReference type="HOGENOM" id="CLU_970251_0_0_1"/>
<dbReference type="EMBL" id="GL536650">
    <property type="protein sequence ID" value="EFQ88041.1"/>
    <property type="molecule type" value="Genomic_DNA"/>
</dbReference>
<gene>
    <name evidence="3" type="ORF">PTT_16253</name>
</gene>
<proteinExistence type="predicted"/>
<evidence type="ECO:0000256" key="1">
    <source>
        <dbReference type="SAM" id="MobiDB-lite"/>
    </source>
</evidence>
<evidence type="ECO:0000256" key="2">
    <source>
        <dbReference type="SAM" id="Phobius"/>
    </source>
</evidence>
<evidence type="ECO:0000313" key="4">
    <source>
        <dbReference type="Proteomes" id="UP000001067"/>
    </source>
</evidence>
<feature type="region of interest" description="Disordered" evidence="1">
    <location>
        <begin position="152"/>
        <end position="287"/>
    </location>
</feature>
<feature type="compositionally biased region" description="Basic residues" evidence="1">
    <location>
        <begin position="171"/>
        <end position="180"/>
    </location>
</feature>
<name>E3S1W4_PYRTT</name>
<organism evidence="4">
    <name type="scientific">Pyrenophora teres f. teres (strain 0-1)</name>
    <name type="common">Barley net blotch fungus</name>
    <name type="synonym">Drechslera teres f. teres</name>
    <dbReference type="NCBI Taxonomy" id="861557"/>
    <lineage>
        <taxon>Eukaryota</taxon>
        <taxon>Fungi</taxon>
        <taxon>Dikarya</taxon>
        <taxon>Ascomycota</taxon>
        <taxon>Pezizomycotina</taxon>
        <taxon>Dothideomycetes</taxon>
        <taxon>Pleosporomycetidae</taxon>
        <taxon>Pleosporales</taxon>
        <taxon>Pleosporineae</taxon>
        <taxon>Pleosporaceae</taxon>
        <taxon>Pyrenophora</taxon>
    </lineage>
</organism>
<feature type="compositionally biased region" description="Polar residues" evidence="1">
    <location>
        <begin position="246"/>
        <end position="264"/>
    </location>
</feature>
<accession>E3S1W4</accession>
<dbReference type="Proteomes" id="UP000001067">
    <property type="component" value="Unassembled WGS sequence"/>
</dbReference>
<protein>
    <submittedName>
        <fullName evidence="3">Uncharacterized protein</fullName>
    </submittedName>
</protein>
<keyword evidence="2" id="KW-0472">Membrane</keyword>
<keyword evidence="4" id="KW-1185">Reference proteome</keyword>
<evidence type="ECO:0000313" key="3">
    <source>
        <dbReference type="EMBL" id="EFQ88041.1"/>
    </source>
</evidence>
<sequence length="287" mass="31558">MSPLSKLPRVHARVVNVPRYSPPRTYPNMTNSTSSHSSPSTTPTGIITHPLTPTPTPSVPSAYTPDEPTAPPHHMSLGTKLGLGMIPVVVGVCFIWIFFLLWWRRRQARKAILMGKLMPLTPEKGRTSFTPLVEDSKRGSRVLNLSAYSTQVSGGRYVGPRPPRRQEPKPKQRRGSKRASTRISQLSARSAKHRSGADSPIDSSSPFKLKRGSTVRKSLGSEISDLWPSPPPPTAWVKRRDILESLPSSRFGQDMSGQKPQRMSGQERRSATSSSKRPSRPGTSGVV</sequence>
<keyword evidence="2" id="KW-0812">Transmembrane</keyword>
<dbReference type="KEGG" id="pte:PTT_16253"/>
<reference evidence="3 4" key="1">
    <citation type="journal article" date="2010" name="Genome Biol.">
        <title>A first genome assembly of the barley fungal pathogen Pyrenophora teres f. teres.</title>
        <authorList>
            <person name="Ellwood S.R."/>
            <person name="Liu Z."/>
            <person name="Syme R.A."/>
            <person name="Lai Z."/>
            <person name="Hane J.K."/>
            <person name="Keiper F."/>
            <person name="Moffat C.S."/>
            <person name="Oliver R.P."/>
            <person name="Friesen T.L."/>
        </authorList>
    </citation>
    <scope>NUCLEOTIDE SEQUENCE [LARGE SCALE GENOMIC DNA]</scope>
    <source>
        <strain evidence="3 4">0-1</strain>
    </source>
</reference>
<dbReference type="OrthoDB" id="3664019at2759"/>
<keyword evidence="2" id="KW-1133">Transmembrane helix</keyword>
<feature type="compositionally biased region" description="Low complexity" evidence="1">
    <location>
        <begin position="27"/>
        <end position="51"/>
    </location>
</feature>
<feature type="region of interest" description="Disordered" evidence="1">
    <location>
        <begin position="19"/>
        <end position="71"/>
    </location>
</feature>
<dbReference type="AlphaFoldDB" id="E3S1W4"/>